<reference evidence="2 3" key="1">
    <citation type="journal article" date="2019" name="Commun. Biol.">
        <title>The bagworm genome reveals a unique fibroin gene that provides high tensile strength.</title>
        <authorList>
            <person name="Kono N."/>
            <person name="Nakamura H."/>
            <person name="Ohtoshi R."/>
            <person name="Tomita M."/>
            <person name="Numata K."/>
            <person name="Arakawa K."/>
        </authorList>
    </citation>
    <scope>NUCLEOTIDE SEQUENCE [LARGE SCALE GENOMIC DNA]</scope>
</reference>
<name>A0A4C1YW34_EUMVA</name>
<keyword evidence="3" id="KW-1185">Reference proteome</keyword>
<evidence type="ECO:0000256" key="1">
    <source>
        <dbReference type="SAM" id="MobiDB-lite"/>
    </source>
</evidence>
<protein>
    <submittedName>
        <fullName evidence="2">Uncharacterized protein</fullName>
    </submittedName>
</protein>
<dbReference type="Proteomes" id="UP000299102">
    <property type="component" value="Unassembled WGS sequence"/>
</dbReference>
<dbReference type="AlphaFoldDB" id="A0A4C1YW34"/>
<evidence type="ECO:0000313" key="3">
    <source>
        <dbReference type="Proteomes" id="UP000299102"/>
    </source>
</evidence>
<feature type="region of interest" description="Disordered" evidence="1">
    <location>
        <begin position="82"/>
        <end position="108"/>
    </location>
</feature>
<evidence type="ECO:0000313" key="2">
    <source>
        <dbReference type="EMBL" id="GBP78555.1"/>
    </source>
</evidence>
<gene>
    <name evidence="2" type="ORF">EVAR_61566_1</name>
</gene>
<sequence length="108" mass="11539">MYYTVSQTEGLGISLSNVQPSSARSNGMIKAELISSQDFSQPSFMYDGWSAIVSDSFVLGSSATLFPGRRYGTEDLMLPHARASSRRRYDPDGSGGNGPLLGDPIVGV</sequence>
<proteinExistence type="predicted"/>
<dbReference type="EMBL" id="BGZK01001374">
    <property type="protein sequence ID" value="GBP78555.1"/>
    <property type="molecule type" value="Genomic_DNA"/>
</dbReference>
<comment type="caution">
    <text evidence="2">The sequence shown here is derived from an EMBL/GenBank/DDBJ whole genome shotgun (WGS) entry which is preliminary data.</text>
</comment>
<organism evidence="2 3">
    <name type="scientific">Eumeta variegata</name>
    <name type="common">Bagworm moth</name>
    <name type="synonym">Eumeta japonica</name>
    <dbReference type="NCBI Taxonomy" id="151549"/>
    <lineage>
        <taxon>Eukaryota</taxon>
        <taxon>Metazoa</taxon>
        <taxon>Ecdysozoa</taxon>
        <taxon>Arthropoda</taxon>
        <taxon>Hexapoda</taxon>
        <taxon>Insecta</taxon>
        <taxon>Pterygota</taxon>
        <taxon>Neoptera</taxon>
        <taxon>Endopterygota</taxon>
        <taxon>Lepidoptera</taxon>
        <taxon>Glossata</taxon>
        <taxon>Ditrysia</taxon>
        <taxon>Tineoidea</taxon>
        <taxon>Psychidae</taxon>
        <taxon>Oiketicinae</taxon>
        <taxon>Eumeta</taxon>
    </lineage>
</organism>
<accession>A0A4C1YW34</accession>